<dbReference type="PANTHER" id="PTHR36852:SF1">
    <property type="entry name" value="PROTEIN GVPL 2"/>
    <property type="match status" value="1"/>
</dbReference>
<dbReference type="GO" id="GO:0031412">
    <property type="term" value="P:gas vesicle organization"/>
    <property type="evidence" value="ECO:0007669"/>
    <property type="project" value="InterPro"/>
</dbReference>
<reference evidence="4 5" key="1">
    <citation type="submission" date="2019-04" db="EMBL/GenBank/DDBJ databases">
        <title>Draft Whole-Genome sequence of the purple photosynthetic bacterium Rhodobacter capsulatus SP108 with an indigenous class A beta-lactamase.</title>
        <authorList>
            <person name="Robertson S."/>
            <person name="Meyer T.E."/>
            <person name="Kyndt J.A."/>
        </authorList>
    </citation>
    <scope>NUCLEOTIDE SEQUENCE [LARGE SCALE GENOMIC DNA]</scope>
    <source>
        <strain evidence="4 5">SP108</strain>
    </source>
</reference>
<evidence type="ECO:0000256" key="2">
    <source>
        <dbReference type="ARBA" id="ARBA00035108"/>
    </source>
</evidence>
<protein>
    <recommendedName>
        <fullName evidence="6">Gas vesicle synthesis protein GvpL/GvpF</fullName>
    </recommendedName>
</protein>
<dbReference type="Proteomes" id="UP000310597">
    <property type="component" value="Unassembled WGS sequence"/>
</dbReference>
<proteinExistence type="inferred from homology"/>
<evidence type="ECO:0000256" key="3">
    <source>
        <dbReference type="ARBA" id="ARBA00035643"/>
    </source>
</evidence>
<dbReference type="PANTHER" id="PTHR36852">
    <property type="entry name" value="PROTEIN GVPL 2"/>
    <property type="match status" value="1"/>
</dbReference>
<sequence length="232" mass="24460">MTGLALHGFVSQERGSAAPAAHRMVALDRLMALVSDAPDDLDTPEVAQAAALAHHALISRWHRLGPVLPVRLGTVFSSETALQAALAPKAGRLRAALDALLGKEEMVLTISPSAPPARAAPPPPPAANGADWLRARKAARDRGQARQTDRNDTLAGLQEALRSRGVPSLAAPAPRDGGARWHLLIARGDSAGLDRWLAAQADRFDAAGLDLTLDGPWPPYRFAADVMETLDG</sequence>
<comment type="caution">
    <text evidence="4">The sequence shown here is derived from an EMBL/GenBank/DDBJ whole genome shotgun (WGS) entry which is preliminary data.</text>
</comment>
<keyword evidence="1" id="KW-0304">Gas vesicle</keyword>
<evidence type="ECO:0000313" key="4">
    <source>
        <dbReference type="EMBL" id="TKD17478.1"/>
    </source>
</evidence>
<organism evidence="4 5">
    <name type="scientific">Rhodobacter capsulatus</name>
    <name type="common">Rhodopseudomonas capsulata</name>
    <dbReference type="NCBI Taxonomy" id="1061"/>
    <lineage>
        <taxon>Bacteria</taxon>
        <taxon>Pseudomonadati</taxon>
        <taxon>Pseudomonadota</taxon>
        <taxon>Alphaproteobacteria</taxon>
        <taxon>Rhodobacterales</taxon>
        <taxon>Rhodobacter group</taxon>
        <taxon>Rhodobacter</taxon>
    </lineage>
</organism>
<dbReference type="Pfam" id="PF06386">
    <property type="entry name" value="GvpL_GvpF"/>
    <property type="match status" value="1"/>
</dbReference>
<dbReference type="OrthoDB" id="5766050at2"/>
<dbReference type="RefSeq" id="WP_136907774.1">
    <property type="nucleotide sequence ID" value="NZ_SWJZ01000062.1"/>
</dbReference>
<comment type="similarity">
    <text evidence="3">Belongs to the gas vesicle GvpF/GvpL family.</text>
</comment>
<dbReference type="GO" id="GO:0031411">
    <property type="term" value="C:gas vesicle"/>
    <property type="evidence" value="ECO:0007669"/>
    <property type="project" value="UniProtKB-SubCell"/>
</dbReference>
<evidence type="ECO:0000256" key="1">
    <source>
        <dbReference type="ARBA" id="ARBA00022987"/>
    </source>
</evidence>
<dbReference type="InterPro" id="IPR009430">
    <property type="entry name" value="GvpL/GvpF"/>
</dbReference>
<evidence type="ECO:0008006" key="6">
    <source>
        <dbReference type="Google" id="ProtNLM"/>
    </source>
</evidence>
<name>A0A4U1JNJ3_RHOCA</name>
<gene>
    <name evidence="4" type="ORF">FBT96_14225</name>
</gene>
<accession>A0A4U1JNJ3</accession>
<comment type="subcellular location">
    <subcellularLocation>
        <location evidence="2">Gas vesicle</location>
    </subcellularLocation>
</comment>
<evidence type="ECO:0000313" key="5">
    <source>
        <dbReference type="Proteomes" id="UP000310597"/>
    </source>
</evidence>
<dbReference type="AlphaFoldDB" id="A0A4U1JNJ3"/>
<dbReference type="EMBL" id="SWJZ01000062">
    <property type="protein sequence ID" value="TKD17478.1"/>
    <property type="molecule type" value="Genomic_DNA"/>
</dbReference>